<dbReference type="GO" id="GO:0005886">
    <property type="term" value="C:plasma membrane"/>
    <property type="evidence" value="ECO:0007669"/>
    <property type="project" value="UniProtKB-SubCell"/>
</dbReference>
<comment type="similarity">
    <text evidence="2 8">Belongs to the 4-toluene sulfonate uptake permease (TSUP) (TC 2.A.102) family.</text>
</comment>
<dbReference type="AlphaFoldDB" id="A0A397Q819"/>
<feature type="transmembrane region" description="Helical" evidence="8">
    <location>
        <begin position="229"/>
        <end position="246"/>
    </location>
</feature>
<keyword evidence="6 8" id="KW-1133">Transmembrane helix</keyword>
<dbReference type="InterPro" id="IPR002781">
    <property type="entry name" value="TM_pro_TauE-like"/>
</dbReference>
<feature type="transmembrane region" description="Helical" evidence="8">
    <location>
        <begin position="75"/>
        <end position="94"/>
    </location>
</feature>
<comment type="subcellular location">
    <subcellularLocation>
        <location evidence="1 8">Cell membrane</location>
        <topology evidence="1 8">Multi-pass membrane protein</topology>
    </subcellularLocation>
</comment>
<evidence type="ECO:0000256" key="3">
    <source>
        <dbReference type="ARBA" id="ARBA00022448"/>
    </source>
</evidence>
<feature type="transmembrane region" description="Helical" evidence="8">
    <location>
        <begin position="167"/>
        <end position="185"/>
    </location>
</feature>
<reference evidence="9 10" key="1">
    <citation type="submission" date="2018-08" db="EMBL/GenBank/DDBJ databases">
        <title>Genomic Encyclopedia of Archaeal and Bacterial Type Strains, Phase II (KMG-II): from individual species to whole genera.</title>
        <authorList>
            <person name="Goeker M."/>
        </authorList>
    </citation>
    <scope>NUCLEOTIDE SEQUENCE [LARGE SCALE GENOMIC DNA]</scope>
    <source>
        <strain evidence="9 10">DSM 5002</strain>
    </source>
</reference>
<dbReference type="InterPro" id="IPR052017">
    <property type="entry name" value="TSUP"/>
</dbReference>
<evidence type="ECO:0000256" key="2">
    <source>
        <dbReference type="ARBA" id="ARBA00009142"/>
    </source>
</evidence>
<feature type="transmembrane region" description="Helical" evidence="8">
    <location>
        <begin position="131"/>
        <end position="155"/>
    </location>
</feature>
<keyword evidence="7 8" id="KW-0472">Membrane</keyword>
<dbReference type="PANTHER" id="PTHR30269:SF32">
    <property type="entry name" value="MEMBRANE TRANSPORTER PROTEIN-RELATED"/>
    <property type="match status" value="1"/>
</dbReference>
<evidence type="ECO:0000313" key="10">
    <source>
        <dbReference type="Proteomes" id="UP000266273"/>
    </source>
</evidence>
<dbReference type="PANTHER" id="PTHR30269">
    <property type="entry name" value="TRANSMEMBRANE PROTEIN YFCA"/>
    <property type="match status" value="1"/>
</dbReference>
<gene>
    <name evidence="9" type="ORF">BXY53_1745</name>
</gene>
<dbReference type="Pfam" id="PF01925">
    <property type="entry name" value="TauE"/>
    <property type="match status" value="1"/>
</dbReference>
<organism evidence="9 10">
    <name type="scientific">Dichotomicrobium thermohalophilum</name>
    <dbReference type="NCBI Taxonomy" id="933063"/>
    <lineage>
        <taxon>Bacteria</taxon>
        <taxon>Pseudomonadati</taxon>
        <taxon>Pseudomonadota</taxon>
        <taxon>Alphaproteobacteria</taxon>
        <taxon>Hyphomicrobiales</taxon>
        <taxon>Hyphomicrobiaceae</taxon>
        <taxon>Dichotomicrobium</taxon>
    </lineage>
</organism>
<feature type="transmembrane region" description="Helical" evidence="8">
    <location>
        <begin position="197"/>
        <end position="217"/>
    </location>
</feature>
<evidence type="ECO:0000256" key="4">
    <source>
        <dbReference type="ARBA" id="ARBA00022475"/>
    </source>
</evidence>
<dbReference type="Proteomes" id="UP000266273">
    <property type="component" value="Unassembled WGS sequence"/>
</dbReference>
<feature type="transmembrane region" description="Helical" evidence="8">
    <location>
        <begin position="100"/>
        <end position="119"/>
    </location>
</feature>
<keyword evidence="4 8" id="KW-1003">Cell membrane</keyword>
<dbReference type="OrthoDB" id="9800873at2"/>
<feature type="transmembrane region" description="Helical" evidence="8">
    <location>
        <begin position="32"/>
        <end position="55"/>
    </location>
</feature>
<evidence type="ECO:0000256" key="6">
    <source>
        <dbReference type="ARBA" id="ARBA00022989"/>
    </source>
</evidence>
<evidence type="ECO:0000256" key="7">
    <source>
        <dbReference type="ARBA" id="ARBA00023136"/>
    </source>
</evidence>
<evidence type="ECO:0000256" key="8">
    <source>
        <dbReference type="RuleBase" id="RU363041"/>
    </source>
</evidence>
<keyword evidence="10" id="KW-1185">Reference proteome</keyword>
<protein>
    <recommendedName>
        <fullName evidence="8">Probable membrane transporter protein</fullName>
    </recommendedName>
</protein>
<dbReference type="RefSeq" id="WP_119061412.1">
    <property type="nucleotide sequence ID" value="NZ_QXDF01000001.1"/>
</dbReference>
<dbReference type="EMBL" id="QXDF01000001">
    <property type="protein sequence ID" value="RIA56639.1"/>
    <property type="molecule type" value="Genomic_DNA"/>
</dbReference>
<name>A0A397Q819_9HYPH</name>
<evidence type="ECO:0000256" key="1">
    <source>
        <dbReference type="ARBA" id="ARBA00004651"/>
    </source>
</evidence>
<accession>A0A397Q819</accession>
<keyword evidence="3" id="KW-0813">Transport</keyword>
<evidence type="ECO:0000256" key="5">
    <source>
        <dbReference type="ARBA" id="ARBA00022692"/>
    </source>
</evidence>
<sequence>MYDPAELALIAAAFLIAGTVKGVVGMGMPSVSVALLTATLGLTNGLALMVIPTCITNVWQTAYSPNLRAALRRHWLFLSTAVVMVIPGATALTFVDVELLSGVLGVVLILYAIASLAHFRLEIPPRHETWAGALSGAATGAITGMTGSSIVPGVIFLQSLGLPRAELVPAMGMLFGACAIMLALTLGQIGIVTRETLVISTAALIPALIGMEIGQRLAKRLSESLFRRVLFYALMLLGLYIILRAVL</sequence>
<proteinExistence type="inferred from homology"/>
<evidence type="ECO:0000313" key="9">
    <source>
        <dbReference type="EMBL" id="RIA56639.1"/>
    </source>
</evidence>
<keyword evidence="5 8" id="KW-0812">Transmembrane</keyword>
<comment type="caution">
    <text evidence="9">The sequence shown here is derived from an EMBL/GenBank/DDBJ whole genome shotgun (WGS) entry which is preliminary data.</text>
</comment>